<dbReference type="GO" id="GO:0061630">
    <property type="term" value="F:ubiquitin protein ligase activity"/>
    <property type="evidence" value="ECO:0007669"/>
    <property type="project" value="InterPro"/>
</dbReference>
<evidence type="ECO:0000313" key="9">
    <source>
        <dbReference type="EMBL" id="KAL1495510.1"/>
    </source>
</evidence>
<dbReference type="AlphaFoldDB" id="A0AB34IBD9"/>
<evidence type="ECO:0000256" key="6">
    <source>
        <dbReference type="PROSITE-ProRule" id="PRU01215"/>
    </source>
</evidence>
<dbReference type="FunFam" id="3.30.40.10:FF:000143">
    <property type="entry name" value="Regulator of gluconeogenesis Rmd5"/>
    <property type="match status" value="1"/>
</dbReference>
<accession>A0AB34IBD9</accession>
<dbReference type="InterPro" id="IPR006595">
    <property type="entry name" value="CTLH_C"/>
</dbReference>
<dbReference type="Pfam" id="PF10607">
    <property type="entry name" value="CTLH"/>
    <property type="match status" value="1"/>
</dbReference>
<reference evidence="9 10" key="1">
    <citation type="journal article" date="2024" name="Science">
        <title>Giant polyketide synthase enzymes in the biosynthesis of giant marine polyether toxins.</title>
        <authorList>
            <person name="Fallon T.R."/>
            <person name="Shende V.V."/>
            <person name="Wierzbicki I.H."/>
            <person name="Pendleton A.L."/>
            <person name="Watervoot N.F."/>
            <person name="Auber R.P."/>
            <person name="Gonzalez D.J."/>
            <person name="Wisecaver J.H."/>
            <person name="Moore B.S."/>
        </authorList>
    </citation>
    <scope>NUCLEOTIDE SEQUENCE [LARGE SCALE GENOMIC DNA]</scope>
    <source>
        <strain evidence="9 10">12B1</strain>
    </source>
</reference>
<dbReference type="GO" id="GO:0005634">
    <property type="term" value="C:nucleus"/>
    <property type="evidence" value="ECO:0007669"/>
    <property type="project" value="TreeGrafter"/>
</dbReference>
<dbReference type="GO" id="GO:0034657">
    <property type="term" value="C:GID complex"/>
    <property type="evidence" value="ECO:0007669"/>
    <property type="project" value="TreeGrafter"/>
</dbReference>
<proteinExistence type="predicted"/>
<evidence type="ECO:0000259" key="7">
    <source>
        <dbReference type="PROSITE" id="PS50897"/>
    </source>
</evidence>
<keyword evidence="10" id="KW-1185">Reference proteome</keyword>
<dbReference type="InterPro" id="IPR006594">
    <property type="entry name" value="LisH"/>
</dbReference>
<keyword evidence="3" id="KW-0479">Metal-binding</keyword>
<dbReference type="Gene3D" id="3.30.40.10">
    <property type="entry name" value="Zinc/RING finger domain, C3HC4 (zinc finger)"/>
    <property type="match status" value="1"/>
</dbReference>
<dbReference type="CDD" id="cd16652">
    <property type="entry name" value="dRING_Rmd5p-like"/>
    <property type="match status" value="1"/>
</dbReference>
<dbReference type="EMBL" id="JBGBPQ010000032">
    <property type="protein sequence ID" value="KAL1495510.1"/>
    <property type="molecule type" value="Genomic_DNA"/>
</dbReference>
<feature type="domain" description="RING-Gid-type" evidence="8">
    <location>
        <begin position="341"/>
        <end position="385"/>
    </location>
</feature>
<dbReference type="InterPro" id="IPR013083">
    <property type="entry name" value="Znf_RING/FYVE/PHD"/>
</dbReference>
<evidence type="ECO:0000313" key="10">
    <source>
        <dbReference type="Proteomes" id="UP001515480"/>
    </source>
</evidence>
<dbReference type="GO" id="GO:0008270">
    <property type="term" value="F:zinc ion binding"/>
    <property type="evidence" value="ECO:0007669"/>
    <property type="project" value="UniProtKB-KW"/>
</dbReference>
<dbReference type="Proteomes" id="UP001515480">
    <property type="component" value="Unassembled WGS sequence"/>
</dbReference>
<evidence type="ECO:0000256" key="1">
    <source>
        <dbReference type="ARBA" id="ARBA00004496"/>
    </source>
</evidence>
<comment type="subcellular location">
    <subcellularLocation>
        <location evidence="1">Cytoplasm</location>
    </subcellularLocation>
</comment>
<protein>
    <recommendedName>
        <fullName evidence="11">RING-Gid-type domain-containing protein</fullName>
    </recommendedName>
</protein>
<dbReference type="PROSITE" id="PS50896">
    <property type="entry name" value="LISH"/>
    <property type="match status" value="1"/>
</dbReference>
<dbReference type="InterPro" id="IPR027370">
    <property type="entry name" value="Znf-RING_euk"/>
</dbReference>
<dbReference type="Pfam" id="PF13445">
    <property type="entry name" value="zf-RING_UBOX"/>
    <property type="match status" value="1"/>
</dbReference>
<gene>
    <name evidence="9" type="ORF">AB1Y20_016875</name>
</gene>
<keyword evidence="2" id="KW-0963">Cytoplasm</keyword>
<dbReference type="SUPFAM" id="SSF57850">
    <property type="entry name" value="RING/U-box"/>
    <property type="match status" value="1"/>
</dbReference>
<dbReference type="InterPro" id="IPR024964">
    <property type="entry name" value="CTLH/CRA"/>
</dbReference>
<evidence type="ECO:0000259" key="8">
    <source>
        <dbReference type="PROSITE" id="PS51867"/>
    </source>
</evidence>
<feature type="domain" description="CTLH" evidence="7">
    <location>
        <begin position="166"/>
        <end position="209"/>
    </location>
</feature>
<evidence type="ECO:0000256" key="3">
    <source>
        <dbReference type="ARBA" id="ARBA00022723"/>
    </source>
</evidence>
<dbReference type="InterPro" id="IPR037683">
    <property type="entry name" value="Rmd5_dRing"/>
</dbReference>
<dbReference type="PANTHER" id="PTHR12170:SF3">
    <property type="entry name" value="GH10162P"/>
    <property type="match status" value="1"/>
</dbReference>
<comment type="caution">
    <text evidence="9">The sequence shown here is derived from an EMBL/GenBank/DDBJ whole genome shotgun (WGS) entry which is preliminary data.</text>
</comment>
<evidence type="ECO:0000256" key="2">
    <source>
        <dbReference type="ARBA" id="ARBA00022490"/>
    </source>
</evidence>
<dbReference type="PANTHER" id="PTHR12170">
    <property type="entry name" value="MACROPHAGE ERYTHROBLAST ATTACHER-RELATED"/>
    <property type="match status" value="1"/>
</dbReference>
<evidence type="ECO:0000256" key="5">
    <source>
        <dbReference type="ARBA" id="ARBA00022833"/>
    </source>
</evidence>
<sequence length="399" mass="42732">MADGAAAVELAMDKVRKKQRTDPVGPRLDEMVALLRGWLDEHPSPSAHDAAEVEALVRRLEAAASPDAKAEAHEHHKELSALVGKLGKAIDKAAPPRLDLALPGLAFPPRLMDEAIFSHLLSVGLFDVAETLRQEARLESVGGRPCAQLASQLRELHAACAAMGARDARPAIEWTARHAARLAAGGAALRFMLHRLQFVECLAAGDSRGALEYLRSQLAEATAREAAAAEPLDDPRAQLRRLAGAIAFAGRLRASPYAELVAPARWAHARERLAADGMRMLGLCRTPPLLELVDAGAIALPRLHKLATVLQTKYEAAVASRHLPIEVDLGPRFQHHSVFCCPVSREVSSAGNLPSLLPCGHVISAESLAKLARGSRNLRFKCPYCPSESTLGAALALTL</sequence>
<evidence type="ECO:0008006" key="11">
    <source>
        <dbReference type="Google" id="ProtNLM"/>
    </source>
</evidence>
<dbReference type="PROSITE" id="PS50897">
    <property type="entry name" value="CTLH"/>
    <property type="match status" value="1"/>
</dbReference>
<organism evidence="9 10">
    <name type="scientific">Prymnesium parvum</name>
    <name type="common">Toxic golden alga</name>
    <dbReference type="NCBI Taxonomy" id="97485"/>
    <lineage>
        <taxon>Eukaryota</taxon>
        <taxon>Haptista</taxon>
        <taxon>Haptophyta</taxon>
        <taxon>Prymnesiophyceae</taxon>
        <taxon>Prymnesiales</taxon>
        <taxon>Prymnesiaceae</taxon>
        <taxon>Prymnesium</taxon>
    </lineage>
</organism>
<dbReference type="GO" id="GO:0005737">
    <property type="term" value="C:cytoplasm"/>
    <property type="evidence" value="ECO:0007669"/>
    <property type="project" value="UniProtKB-SubCell"/>
</dbReference>
<dbReference type="InterPro" id="IPR044063">
    <property type="entry name" value="ZF_RING_GID"/>
</dbReference>
<keyword evidence="4 6" id="KW-0863">Zinc-finger</keyword>
<dbReference type="PROSITE" id="PS51867">
    <property type="entry name" value="ZF_RING_GID"/>
    <property type="match status" value="1"/>
</dbReference>
<feature type="zinc finger region" description="RING-Gid-type" evidence="6">
    <location>
        <begin position="341"/>
        <end position="385"/>
    </location>
</feature>
<name>A0AB34IBD9_PRYPA</name>
<evidence type="ECO:0000256" key="4">
    <source>
        <dbReference type="ARBA" id="ARBA00022771"/>
    </source>
</evidence>
<dbReference type="SMART" id="SM00667">
    <property type="entry name" value="LisH"/>
    <property type="match status" value="1"/>
</dbReference>
<dbReference type="InterPro" id="IPR045098">
    <property type="entry name" value="Fyv10_fam"/>
</dbReference>
<dbReference type="GO" id="GO:0043161">
    <property type="term" value="P:proteasome-mediated ubiquitin-dependent protein catabolic process"/>
    <property type="evidence" value="ECO:0007669"/>
    <property type="project" value="InterPro"/>
</dbReference>
<keyword evidence="5" id="KW-0862">Zinc</keyword>